<dbReference type="AlphaFoldDB" id="A0A4S3M8A2"/>
<comment type="caution">
    <text evidence="3">The sequence shown here is derived from an EMBL/GenBank/DDBJ whole genome shotgun (WGS) entry which is preliminary data.</text>
</comment>
<name>A0A4S3M8A2_9RHOB</name>
<evidence type="ECO:0000259" key="2">
    <source>
        <dbReference type="Pfam" id="PF01266"/>
    </source>
</evidence>
<dbReference type="GO" id="GO:0016491">
    <property type="term" value="F:oxidoreductase activity"/>
    <property type="evidence" value="ECO:0007669"/>
    <property type="project" value="UniProtKB-KW"/>
</dbReference>
<evidence type="ECO:0000313" key="4">
    <source>
        <dbReference type="Proteomes" id="UP000306113"/>
    </source>
</evidence>
<dbReference type="InterPro" id="IPR006076">
    <property type="entry name" value="FAD-dep_OxRdtase"/>
</dbReference>
<proteinExistence type="predicted"/>
<reference evidence="3 4" key="1">
    <citation type="submission" date="2019-04" db="EMBL/GenBank/DDBJ databases">
        <title>Draft genome sequence of Youngimonas vesicularis.</title>
        <authorList>
            <person name="Hameed A."/>
        </authorList>
    </citation>
    <scope>NUCLEOTIDE SEQUENCE [LARGE SCALE GENOMIC DNA]</scope>
    <source>
        <strain evidence="3 4">CC-AMW-E</strain>
    </source>
</reference>
<gene>
    <name evidence="3" type="ORF">E7681_09050</name>
</gene>
<keyword evidence="4" id="KW-1185">Reference proteome</keyword>
<dbReference type="SUPFAM" id="SSF51905">
    <property type="entry name" value="FAD/NAD(P)-binding domain"/>
    <property type="match status" value="1"/>
</dbReference>
<evidence type="ECO:0000313" key="3">
    <source>
        <dbReference type="EMBL" id="THD73755.1"/>
    </source>
</evidence>
<dbReference type="Proteomes" id="UP000306113">
    <property type="component" value="Unassembled WGS sequence"/>
</dbReference>
<feature type="domain" description="FAD dependent oxidoreductase" evidence="2">
    <location>
        <begin position="41"/>
        <end position="399"/>
    </location>
</feature>
<protein>
    <submittedName>
        <fullName evidence="3">FAD-dependent oxidoreductase</fullName>
    </submittedName>
</protein>
<accession>A0A4S3M8A2</accession>
<evidence type="ECO:0000256" key="1">
    <source>
        <dbReference type="ARBA" id="ARBA00023002"/>
    </source>
</evidence>
<dbReference type="PANTHER" id="PTHR13847">
    <property type="entry name" value="SARCOSINE DEHYDROGENASE-RELATED"/>
    <property type="match status" value="1"/>
</dbReference>
<organism evidence="3 4">
    <name type="scientific">Thalassobius vesicularis</name>
    <dbReference type="NCBI Taxonomy" id="1294297"/>
    <lineage>
        <taxon>Bacteria</taxon>
        <taxon>Pseudomonadati</taxon>
        <taxon>Pseudomonadota</taxon>
        <taxon>Alphaproteobacteria</taxon>
        <taxon>Rhodobacterales</taxon>
        <taxon>Roseobacteraceae</taxon>
        <taxon>Thalassovita</taxon>
    </lineage>
</organism>
<dbReference type="RefSeq" id="WP_136338967.1">
    <property type="nucleotide sequence ID" value="NZ_SSMD01000004.1"/>
</dbReference>
<dbReference type="GO" id="GO:0005737">
    <property type="term" value="C:cytoplasm"/>
    <property type="evidence" value="ECO:0007669"/>
    <property type="project" value="TreeGrafter"/>
</dbReference>
<dbReference type="OrthoDB" id="9806601at2"/>
<sequence length="442" mass="47958">MKRILSDFAYGEGPNAACYWGPTALGPRETPKAQGENRTQVAIVGGGFTGLSAALHLAQAGVSVRVLEAETPGWGASARNGGFCCLGGTALPGSMIRKRHGEDGLHHWRATEIAAIDTVRGLLSAHQIEAETHSEGETILAHSAHAMRALRKEQAQIEGEYGFQTTLLEKADLPAHGMNGRYHGALTMPHGFGLNPRLYVDGLARAALKSGAKIHAHSAVLSVKREGQGYRLATAAARIRADKVIFATNGYSSEDVPDWMRGRFLPLQSNVIVTRPLTDQEIADGWHSTQMAYTHQTLLHYFRLMPNGQFLFGMRGGLLSGPRSFANLQKRIRKQFERAFPFWKHVETPYSWNGALAFSHKLSPFVGPIPEMPGAFAGFAYHGNGVAMGTHAGAILAKLAMGRDPGPHYPAMMQTEPKRFPLGAHRRMLMLPAYIAAAISGQ</sequence>
<dbReference type="EMBL" id="SSMD01000004">
    <property type="protein sequence ID" value="THD73755.1"/>
    <property type="molecule type" value="Genomic_DNA"/>
</dbReference>
<dbReference type="PANTHER" id="PTHR13847:SF281">
    <property type="entry name" value="FAD DEPENDENT OXIDOREDUCTASE DOMAIN-CONTAINING PROTEIN"/>
    <property type="match status" value="1"/>
</dbReference>
<dbReference type="Gene3D" id="3.50.50.60">
    <property type="entry name" value="FAD/NAD(P)-binding domain"/>
    <property type="match status" value="1"/>
</dbReference>
<dbReference type="Gene3D" id="3.30.9.10">
    <property type="entry name" value="D-Amino Acid Oxidase, subunit A, domain 2"/>
    <property type="match status" value="1"/>
</dbReference>
<dbReference type="Pfam" id="PF01266">
    <property type="entry name" value="DAO"/>
    <property type="match status" value="1"/>
</dbReference>
<dbReference type="InterPro" id="IPR036188">
    <property type="entry name" value="FAD/NAD-bd_sf"/>
</dbReference>
<keyword evidence="1" id="KW-0560">Oxidoreductase</keyword>